<comment type="caution">
    <text evidence="1">Lacks conserved residue(s) required for the propagation of feature annotation.</text>
</comment>
<comment type="similarity">
    <text evidence="1">Belongs to the MlaE permease family.</text>
</comment>
<evidence type="ECO:0000313" key="2">
    <source>
        <dbReference type="EMBL" id="RCH54714.1"/>
    </source>
</evidence>
<dbReference type="PANTHER" id="PTHR30188">
    <property type="entry name" value="ABC TRANSPORTER PERMEASE PROTEIN-RELATED"/>
    <property type="match status" value="1"/>
</dbReference>
<keyword evidence="1" id="KW-0812">Transmembrane</keyword>
<keyword evidence="1" id="KW-1133">Transmembrane helix</keyword>
<organism evidence="2 3">
    <name type="scientific">Mucilaginibacter hurinus</name>
    <dbReference type="NCBI Taxonomy" id="2201324"/>
    <lineage>
        <taxon>Bacteria</taxon>
        <taxon>Pseudomonadati</taxon>
        <taxon>Bacteroidota</taxon>
        <taxon>Sphingobacteriia</taxon>
        <taxon>Sphingobacteriales</taxon>
        <taxon>Sphingobacteriaceae</taxon>
        <taxon>Mucilaginibacter</taxon>
    </lineage>
</organism>
<dbReference type="InterPro" id="IPR030802">
    <property type="entry name" value="Permease_MalE"/>
</dbReference>
<dbReference type="AlphaFoldDB" id="A0A367GML4"/>
<accession>A0A367GML4</accession>
<protein>
    <submittedName>
        <fullName evidence="2">ABC transporter permease</fullName>
    </submittedName>
</protein>
<evidence type="ECO:0000313" key="3">
    <source>
        <dbReference type="Proteomes" id="UP000253209"/>
    </source>
</evidence>
<dbReference type="InterPro" id="IPR003453">
    <property type="entry name" value="ABC_MlaE_roteobac"/>
</dbReference>
<dbReference type="GO" id="GO:0005548">
    <property type="term" value="F:phospholipid transporter activity"/>
    <property type="evidence" value="ECO:0007669"/>
    <property type="project" value="TreeGrafter"/>
</dbReference>
<feature type="transmembrane region" description="Helical" evidence="1">
    <location>
        <begin position="194"/>
        <end position="217"/>
    </location>
</feature>
<feature type="transmembrane region" description="Helical" evidence="1">
    <location>
        <begin position="47"/>
        <end position="68"/>
    </location>
</feature>
<evidence type="ECO:0000256" key="1">
    <source>
        <dbReference type="RuleBase" id="RU362044"/>
    </source>
</evidence>
<proteinExistence type="inferred from homology"/>
<name>A0A367GML4_9SPHI</name>
<gene>
    <name evidence="2" type="ORF">DJ568_09485</name>
</gene>
<reference evidence="2 3" key="1">
    <citation type="submission" date="2018-05" db="EMBL/GenBank/DDBJ databases">
        <title>Mucilaginibacter hurinus sp. nov., isolated from briquette warehouse soil.</title>
        <authorList>
            <person name="Choi L."/>
        </authorList>
    </citation>
    <scope>NUCLEOTIDE SEQUENCE [LARGE SCALE GENOMIC DNA]</scope>
    <source>
        <strain evidence="2 3">ZR32</strain>
    </source>
</reference>
<dbReference type="OrthoDB" id="9810518at2"/>
<dbReference type="NCBIfam" id="TIGR00056">
    <property type="entry name" value="MlaE family lipid ABC transporter permease subunit"/>
    <property type="match status" value="1"/>
</dbReference>
<comment type="caution">
    <text evidence="2">The sequence shown here is derived from an EMBL/GenBank/DDBJ whole genome shotgun (WGS) entry which is preliminary data.</text>
</comment>
<dbReference type="EMBL" id="QGDC01000005">
    <property type="protein sequence ID" value="RCH54714.1"/>
    <property type="molecule type" value="Genomic_DNA"/>
</dbReference>
<dbReference type="Proteomes" id="UP000253209">
    <property type="component" value="Unassembled WGS sequence"/>
</dbReference>
<feature type="transmembrane region" description="Helical" evidence="1">
    <location>
        <begin position="237"/>
        <end position="257"/>
    </location>
</feature>
<dbReference type="Pfam" id="PF02405">
    <property type="entry name" value="MlaE"/>
    <property type="match status" value="1"/>
</dbReference>
<dbReference type="RefSeq" id="WP_114005040.1">
    <property type="nucleotide sequence ID" value="NZ_QGDC01000005.1"/>
</dbReference>
<keyword evidence="3" id="KW-1185">Reference proteome</keyword>
<sequence length="258" mass="28348">MTEEVIPAWKRWLEGIGEQCVFFMRFVRNIFTGGFEWSEFVRQCYEIGYRSIMLVGITSFIMGVVLILQLRPTMVEFGAESMLPRTLSIALIREIGPVITAIICAGKISSSIGAELGSMKVTEQIDAMEVSGANPIQYLVVTRIIAASIMIPLLTLIGDVIGLFGGFIAVNLTDDISLSLYFTKCMAILEFSDFLPAFIKTIFFGFAIGFIGCYKGYNSNKGTESVGVAANSAVVTASLWIFVIDAIAVQITNLLYYQ</sequence>
<dbReference type="GO" id="GO:0043190">
    <property type="term" value="C:ATP-binding cassette (ABC) transporter complex"/>
    <property type="evidence" value="ECO:0007669"/>
    <property type="project" value="InterPro"/>
</dbReference>
<keyword evidence="1" id="KW-0472">Membrane</keyword>